<keyword evidence="6" id="KW-0175">Coiled coil</keyword>
<dbReference type="Proteomes" id="UP000460290">
    <property type="component" value="Unassembled WGS sequence"/>
</dbReference>
<dbReference type="PROSITE" id="PS00092">
    <property type="entry name" value="N6_MTASE"/>
    <property type="match status" value="1"/>
</dbReference>
<evidence type="ECO:0000256" key="2">
    <source>
        <dbReference type="ARBA" id="ARBA00022603"/>
    </source>
</evidence>
<keyword evidence="4" id="KW-0949">S-adenosyl-L-methionine</keyword>
<dbReference type="InterPro" id="IPR011639">
    <property type="entry name" value="MethylTrfase_TaqI-like_dom"/>
</dbReference>
<dbReference type="EC" id="2.1.1.72" evidence="1"/>
<dbReference type="PANTHER" id="PTHR33841:SF1">
    <property type="entry name" value="DNA METHYLTRANSFERASE A"/>
    <property type="match status" value="1"/>
</dbReference>
<dbReference type="Gene3D" id="3.40.50.150">
    <property type="entry name" value="Vaccinia Virus protein VP39"/>
    <property type="match status" value="1"/>
</dbReference>
<evidence type="ECO:0000313" key="9">
    <source>
        <dbReference type="Proteomes" id="UP000460290"/>
    </source>
</evidence>
<evidence type="ECO:0000313" key="8">
    <source>
        <dbReference type="EMBL" id="MXO82207.1"/>
    </source>
</evidence>
<proteinExistence type="predicted"/>
<comment type="caution">
    <text evidence="8">The sequence shown here is derived from an EMBL/GenBank/DDBJ whole genome shotgun (WGS) entry which is preliminary data.</text>
</comment>
<sequence length="1286" mass="145891">MTLHCWQSRYEECFSKGDKLAVGDPSEFITRPFLRSIWAEDFERFKDTDEERTLLTTLENWAARNAAGEVRDENGLMSNIFGALWGYIEVGANQAGEFSIDPQFRVQGAGPNGGAGAADAGLGFFGHEGIPDTLQIACEFKGLDTDLDAPQQGRADKRSPAEQCLNYLVCARRGMTGNEAITPRWGIVTDMNVFRLYWYDRAPSEYLEFNIEQRSLLQGTGMLGDDEESRFERYLFKRLFHAETLLSKGQKPELEQLISRAWIRARELENAFYQEYRAYREHLFQALIEANPNFAGTRGRLVRLAQKVLDRSIFVFFCEDMGRALGYPPQLLRDLLIHRSIDQYFNPDGFTIWRELCDLFAAMNEGRAFGGHALNQFNGGLFAPDPELDELNIPNRLFCIAGQGHNEASLYQNELTLLYLSASYNYASDIGSAVVADDQDGDEQQTAIPAANAKKADPSTALGLYTLGRIFEQSITELEILEAEADGRVSVNKESKRKRDGVYYTPEWVVERIVRETVGRRLADFKEEAGWDFDANGRASTDSEEALDVYQRRLEQIKILDPACGSGAFLISTLKFLLNEWSTVRELRRRITGDRMVRDEDELIRDVLQNNLYGVDINPTSVEITQLALWLHTARGDRPLSTLSHHIRDGNSLIDDRFWLGQVDLDLDDAEELERINTFNWEESFPEVFGEEGQGGFDVVLGNPPYVKLQNFRKAHPDMAEYLRKGREGTEWTGYASAATGNFDLYIPFIEKGLELLKPEGRMGYIAPSVWVLNEYGAALRDVIYDQRSLVSWLDFKSHQIFEEATVYTALQFFRKGARVESLRVANAPDGIVVDDPWLDDTTELTYLNLPYADRWLMLSGRERAFIDRLYETYSKLSDERVSDAIFVGIQTSADKIYQLKRVAPGRYISRASDNAEVALEDDLLKPLISGDEAKRYEDPTTDTFLLFPYRSGENGCALIPEDTMENEYPLIWNYLKSHEADLRKRESNKMDRDDSWWAYNYPKNLEKQSSAKVIVPRLVTRLKASVDDAGLFYLDNVDAGGVSPAEGVEPFFLAAVLNGSVANYVFRRISKPFRGDFLSANKQFIAPLPIPTLDIAAQEPISRNAVRLQRLHTEMRTAQAALSHRLQSTPASLRVLNWVFPMIADRDDARELETAQYVELNKRLHSEAEFLAICRDGELKLQIDGADAISGIFLDNAEGELIAAQWNAKCSSFKPSGKDPAKKLVTDLRRLIATTNQALIDQILNYQADIERLQREIVELEEATDQLLFAAYELTPEEIRMVRAG</sequence>
<dbReference type="GO" id="GO:0009007">
    <property type="term" value="F:site-specific DNA-methyltransferase (adenine-specific) activity"/>
    <property type="evidence" value="ECO:0007669"/>
    <property type="project" value="UniProtKB-EC"/>
</dbReference>
<protein>
    <recommendedName>
        <fullName evidence="1">site-specific DNA-methyltransferase (adenine-specific)</fullName>
        <ecNumber evidence="1">2.1.1.72</ecNumber>
    </recommendedName>
</protein>
<organism evidence="8 9">
    <name type="scientific">Pontixanthobacter aestiaquae</name>
    <dbReference type="NCBI Taxonomy" id="1509367"/>
    <lineage>
        <taxon>Bacteria</taxon>
        <taxon>Pseudomonadati</taxon>
        <taxon>Pseudomonadota</taxon>
        <taxon>Alphaproteobacteria</taxon>
        <taxon>Sphingomonadales</taxon>
        <taxon>Erythrobacteraceae</taxon>
        <taxon>Pontixanthobacter</taxon>
    </lineage>
</organism>
<feature type="coiled-coil region" evidence="6">
    <location>
        <begin position="1237"/>
        <end position="1271"/>
    </location>
</feature>
<evidence type="ECO:0000256" key="3">
    <source>
        <dbReference type="ARBA" id="ARBA00022679"/>
    </source>
</evidence>
<gene>
    <name evidence="8" type="ORF">GRI35_02310</name>
</gene>
<dbReference type="PANTHER" id="PTHR33841">
    <property type="entry name" value="DNA METHYLTRANSFERASE YEEA-RELATED"/>
    <property type="match status" value="1"/>
</dbReference>
<dbReference type="InterPro" id="IPR050953">
    <property type="entry name" value="N4_N6_ade-DNA_methylase"/>
</dbReference>
<dbReference type="GO" id="GO:0006304">
    <property type="term" value="P:DNA modification"/>
    <property type="evidence" value="ECO:0007669"/>
    <property type="project" value="InterPro"/>
</dbReference>
<dbReference type="RefSeq" id="WP_160612527.1">
    <property type="nucleotide sequence ID" value="NZ_JAUFQM010000001.1"/>
</dbReference>
<dbReference type="EMBL" id="WTYZ01000001">
    <property type="protein sequence ID" value="MXO82207.1"/>
    <property type="molecule type" value="Genomic_DNA"/>
</dbReference>
<accession>A0A844Z532</accession>
<dbReference type="GO" id="GO:0032259">
    <property type="term" value="P:methylation"/>
    <property type="evidence" value="ECO:0007669"/>
    <property type="project" value="UniProtKB-KW"/>
</dbReference>
<keyword evidence="2 8" id="KW-0489">Methyltransferase</keyword>
<keyword evidence="9" id="KW-1185">Reference proteome</keyword>
<name>A0A844Z532_9SPHN</name>
<evidence type="ECO:0000256" key="5">
    <source>
        <dbReference type="ARBA" id="ARBA00047942"/>
    </source>
</evidence>
<comment type="catalytic activity">
    <reaction evidence="5">
        <text>a 2'-deoxyadenosine in DNA + S-adenosyl-L-methionine = an N(6)-methyl-2'-deoxyadenosine in DNA + S-adenosyl-L-homocysteine + H(+)</text>
        <dbReference type="Rhea" id="RHEA:15197"/>
        <dbReference type="Rhea" id="RHEA-COMP:12418"/>
        <dbReference type="Rhea" id="RHEA-COMP:12419"/>
        <dbReference type="ChEBI" id="CHEBI:15378"/>
        <dbReference type="ChEBI" id="CHEBI:57856"/>
        <dbReference type="ChEBI" id="CHEBI:59789"/>
        <dbReference type="ChEBI" id="CHEBI:90615"/>
        <dbReference type="ChEBI" id="CHEBI:90616"/>
        <dbReference type="EC" id="2.1.1.72"/>
    </reaction>
</comment>
<dbReference type="InterPro" id="IPR029063">
    <property type="entry name" value="SAM-dependent_MTases_sf"/>
</dbReference>
<evidence type="ECO:0000259" key="7">
    <source>
        <dbReference type="Pfam" id="PF07669"/>
    </source>
</evidence>
<dbReference type="Pfam" id="PF07669">
    <property type="entry name" value="Eco57I"/>
    <property type="match status" value="1"/>
</dbReference>
<evidence type="ECO:0000256" key="6">
    <source>
        <dbReference type="SAM" id="Coils"/>
    </source>
</evidence>
<feature type="domain" description="Type II methyltransferase M.TaqI-like" evidence="7">
    <location>
        <begin position="610"/>
        <end position="802"/>
    </location>
</feature>
<reference evidence="8 9" key="1">
    <citation type="submission" date="2019-12" db="EMBL/GenBank/DDBJ databases">
        <title>Genomic-based taxomic classification of the family Erythrobacteraceae.</title>
        <authorList>
            <person name="Xu L."/>
        </authorList>
    </citation>
    <scope>NUCLEOTIDE SEQUENCE [LARGE SCALE GENOMIC DNA]</scope>
    <source>
        <strain evidence="8 9">KCTC 42006</strain>
    </source>
</reference>
<dbReference type="GO" id="GO:0003676">
    <property type="term" value="F:nucleic acid binding"/>
    <property type="evidence" value="ECO:0007669"/>
    <property type="project" value="InterPro"/>
</dbReference>
<keyword evidence="3" id="KW-0808">Transferase</keyword>
<evidence type="ECO:0000256" key="4">
    <source>
        <dbReference type="ARBA" id="ARBA00022691"/>
    </source>
</evidence>
<dbReference type="PRINTS" id="PR00507">
    <property type="entry name" value="N12N6MTFRASE"/>
</dbReference>
<dbReference type="SUPFAM" id="SSF53335">
    <property type="entry name" value="S-adenosyl-L-methionine-dependent methyltransferases"/>
    <property type="match status" value="1"/>
</dbReference>
<evidence type="ECO:0000256" key="1">
    <source>
        <dbReference type="ARBA" id="ARBA00011900"/>
    </source>
</evidence>
<dbReference type="OrthoDB" id="9806213at2"/>
<dbReference type="InterPro" id="IPR002052">
    <property type="entry name" value="DNA_methylase_N6_adenine_CS"/>
</dbReference>